<dbReference type="PRINTS" id="PR01035">
    <property type="entry name" value="TCRTETA"/>
</dbReference>
<feature type="transmembrane region" description="Helical" evidence="8">
    <location>
        <begin position="156"/>
        <end position="178"/>
    </location>
</feature>
<keyword evidence="3 8" id="KW-0813">Transport</keyword>
<keyword evidence="7 8" id="KW-0472">Membrane</keyword>
<evidence type="ECO:0000256" key="4">
    <source>
        <dbReference type="ARBA" id="ARBA00022475"/>
    </source>
</evidence>
<feature type="transmembrane region" description="Helical" evidence="8">
    <location>
        <begin position="70"/>
        <end position="89"/>
    </location>
</feature>
<feature type="transmembrane region" description="Helical" evidence="8">
    <location>
        <begin position="341"/>
        <end position="360"/>
    </location>
</feature>
<dbReference type="AlphaFoldDB" id="A0A7Z7HQJ9"/>
<feature type="domain" description="Major facilitator superfamily (MFS) profile" evidence="9">
    <location>
        <begin position="4"/>
        <end position="386"/>
    </location>
</feature>
<keyword evidence="11" id="KW-1185">Reference proteome</keyword>
<dbReference type="GO" id="GO:0042910">
    <property type="term" value="F:xenobiotic transmembrane transporter activity"/>
    <property type="evidence" value="ECO:0007669"/>
    <property type="project" value="InterPro"/>
</dbReference>
<feature type="transmembrane region" description="Helical" evidence="8">
    <location>
        <begin position="207"/>
        <end position="232"/>
    </location>
</feature>
<comment type="subcellular location">
    <subcellularLocation>
        <location evidence="8">Cell inner membrane</location>
        <topology evidence="8">Multi-pass membrane protein</topology>
    </subcellularLocation>
    <subcellularLocation>
        <location evidence="1">Cell membrane</location>
        <topology evidence="1">Multi-pass membrane protein</topology>
    </subcellularLocation>
</comment>
<keyword evidence="6 8" id="KW-1133">Transmembrane helix</keyword>
<evidence type="ECO:0000259" key="9">
    <source>
        <dbReference type="PROSITE" id="PS50850"/>
    </source>
</evidence>
<dbReference type="InterPro" id="IPR004812">
    <property type="entry name" value="Efflux_drug-R_Bcr/CmlA"/>
</dbReference>
<dbReference type="InterPro" id="IPR020846">
    <property type="entry name" value="MFS_dom"/>
</dbReference>
<name>A0A7Z7HQJ9_9PROT</name>
<reference evidence="10" key="1">
    <citation type="submission" date="2017-03" db="EMBL/GenBank/DDBJ databases">
        <authorList>
            <consortium name="AG Boll"/>
        </authorList>
    </citation>
    <scope>NUCLEOTIDE SEQUENCE [LARGE SCALE GENOMIC DNA]</scope>
    <source>
        <strain evidence="10">Chol</strain>
    </source>
</reference>
<feature type="transmembrane region" description="Helical" evidence="8">
    <location>
        <begin position="128"/>
        <end position="150"/>
    </location>
</feature>
<dbReference type="InterPro" id="IPR011701">
    <property type="entry name" value="MFS"/>
</dbReference>
<gene>
    <name evidence="10" type="ORF">SDENCHOL_11026</name>
</gene>
<dbReference type="Gene3D" id="1.20.1720.10">
    <property type="entry name" value="Multidrug resistance protein D"/>
    <property type="match status" value="1"/>
</dbReference>
<evidence type="ECO:0000256" key="5">
    <source>
        <dbReference type="ARBA" id="ARBA00022692"/>
    </source>
</evidence>
<dbReference type="InterPro" id="IPR050189">
    <property type="entry name" value="MFS_Efflux_Transporters"/>
</dbReference>
<dbReference type="CDD" id="cd17320">
    <property type="entry name" value="MFS_MdfA_MDR_like"/>
    <property type="match status" value="1"/>
</dbReference>
<evidence type="ECO:0000256" key="3">
    <source>
        <dbReference type="ARBA" id="ARBA00022448"/>
    </source>
</evidence>
<dbReference type="NCBIfam" id="TIGR00710">
    <property type="entry name" value="efflux_Bcr_CflA"/>
    <property type="match status" value="1"/>
</dbReference>
<evidence type="ECO:0000256" key="8">
    <source>
        <dbReference type="RuleBase" id="RU365088"/>
    </source>
</evidence>
<evidence type="ECO:0000313" key="10">
    <source>
        <dbReference type="EMBL" id="SMB24259.1"/>
    </source>
</evidence>
<keyword evidence="8" id="KW-0997">Cell inner membrane</keyword>
<dbReference type="Pfam" id="PF07690">
    <property type="entry name" value="MFS_1"/>
    <property type="match status" value="1"/>
</dbReference>
<comment type="caution">
    <text evidence="8">Lacks conserved residue(s) required for the propagation of feature annotation.</text>
</comment>
<evidence type="ECO:0000313" key="11">
    <source>
        <dbReference type="Proteomes" id="UP000242886"/>
    </source>
</evidence>
<protein>
    <recommendedName>
        <fullName evidence="8">Bcr/CflA family efflux transporter</fullName>
    </recommendedName>
</protein>
<dbReference type="PANTHER" id="PTHR43124:SF3">
    <property type="entry name" value="CHLORAMPHENICOL EFFLUX PUMP RV0191"/>
    <property type="match status" value="1"/>
</dbReference>
<evidence type="ECO:0000256" key="2">
    <source>
        <dbReference type="ARBA" id="ARBA00006236"/>
    </source>
</evidence>
<feature type="transmembrane region" description="Helical" evidence="8">
    <location>
        <begin position="275"/>
        <end position="296"/>
    </location>
</feature>
<dbReference type="InterPro" id="IPR001958">
    <property type="entry name" value="Tet-R_TetA/multi-R_MdtG-like"/>
</dbReference>
<dbReference type="Proteomes" id="UP000242886">
    <property type="component" value="Chromosome SDENCHOL"/>
</dbReference>
<feature type="transmembrane region" description="Helical" evidence="8">
    <location>
        <begin position="40"/>
        <end position="58"/>
    </location>
</feature>
<dbReference type="GO" id="GO:0005886">
    <property type="term" value="C:plasma membrane"/>
    <property type="evidence" value="ECO:0007669"/>
    <property type="project" value="UniProtKB-SubCell"/>
</dbReference>
<dbReference type="EMBL" id="LT837803">
    <property type="protein sequence ID" value="SMB24259.1"/>
    <property type="molecule type" value="Genomic_DNA"/>
</dbReference>
<proteinExistence type="inferred from homology"/>
<sequence length="395" mass="42089">MTGIAVLLALLAMIGPFSIDTYLPAFPAMAGSLRATPLQIQQTLTAYLLPFAVMMLWHGAIADALGRRRVILCGLAVYSLASLLCALTNRLELLLLGRVLQGLSAGAGTVIGRAVVRDLHEGAAAQRLMAHVSMLFAIAPALAPILGGWLHGLFGWQAIFFFLALFGGALWLAVFLRLPETLPAEARQPLHPARLWHAYREVFSGRVFVGLSLALACNFNGMFLYVLSSPVFLIKHLHLTPQDFAWLFVPSVAGMMLGSFFSGRLAGRLSSRSTILLGYLLMGLAAAGNIGINLLLPPSLPWMILPLPLYTIGMALTVPSLQLLALDLHPQRRGLASSCQGLIQTSLIVLSAAVLAPLLWATPLLLAGGMAASMVCGLLAFMIACRIGAPQKQGA</sequence>
<dbReference type="InterPro" id="IPR036259">
    <property type="entry name" value="MFS_trans_sf"/>
</dbReference>
<organism evidence="10 11">
    <name type="scientific">Sterolibacterium denitrificans</name>
    <dbReference type="NCBI Taxonomy" id="157592"/>
    <lineage>
        <taxon>Bacteria</taxon>
        <taxon>Pseudomonadati</taxon>
        <taxon>Pseudomonadota</taxon>
        <taxon>Betaproteobacteria</taxon>
        <taxon>Nitrosomonadales</taxon>
        <taxon>Sterolibacteriaceae</taxon>
        <taxon>Sterolibacterium</taxon>
    </lineage>
</organism>
<dbReference type="PROSITE" id="PS50850">
    <property type="entry name" value="MFS"/>
    <property type="match status" value="1"/>
</dbReference>
<dbReference type="SUPFAM" id="SSF103473">
    <property type="entry name" value="MFS general substrate transporter"/>
    <property type="match status" value="1"/>
</dbReference>
<evidence type="ECO:0000256" key="7">
    <source>
        <dbReference type="ARBA" id="ARBA00023136"/>
    </source>
</evidence>
<keyword evidence="5 8" id="KW-0812">Transmembrane</keyword>
<accession>A0A7Z7HQJ9</accession>
<feature type="transmembrane region" description="Helical" evidence="8">
    <location>
        <begin position="366"/>
        <end position="389"/>
    </location>
</feature>
<evidence type="ECO:0000256" key="1">
    <source>
        <dbReference type="ARBA" id="ARBA00004651"/>
    </source>
</evidence>
<feature type="transmembrane region" description="Helical" evidence="8">
    <location>
        <begin position="95"/>
        <end position="116"/>
    </location>
</feature>
<feature type="transmembrane region" description="Helical" evidence="8">
    <location>
        <begin position="308"/>
        <end position="329"/>
    </location>
</feature>
<keyword evidence="4" id="KW-1003">Cell membrane</keyword>
<dbReference type="PANTHER" id="PTHR43124">
    <property type="entry name" value="PURINE EFFLUX PUMP PBUE"/>
    <property type="match status" value="1"/>
</dbReference>
<comment type="similarity">
    <text evidence="2 8">Belongs to the major facilitator superfamily. Bcr/CmlA family.</text>
</comment>
<feature type="transmembrane region" description="Helical" evidence="8">
    <location>
        <begin position="244"/>
        <end position="263"/>
    </location>
</feature>
<dbReference type="GO" id="GO:1990961">
    <property type="term" value="P:xenobiotic detoxification by transmembrane export across the plasma membrane"/>
    <property type="evidence" value="ECO:0007669"/>
    <property type="project" value="InterPro"/>
</dbReference>
<evidence type="ECO:0000256" key="6">
    <source>
        <dbReference type="ARBA" id="ARBA00022989"/>
    </source>
</evidence>